<dbReference type="EMBL" id="LN890537">
    <property type="protein sequence ID" value="CUS22334.1"/>
    <property type="molecule type" value="Genomic_DNA"/>
</dbReference>
<dbReference type="SUPFAM" id="SSF49562">
    <property type="entry name" value="C2 domain (Calcium/lipid-binding domain, CaLB)"/>
    <property type="match status" value="1"/>
</dbReference>
<dbReference type="InterPro" id="IPR052981">
    <property type="entry name" value="Ingression_C2_domain"/>
</dbReference>
<dbReference type="InterPro" id="IPR000008">
    <property type="entry name" value="C2_dom"/>
</dbReference>
<name>A0A0P1KTG3_9SACH</name>
<dbReference type="PROSITE" id="PS50004">
    <property type="entry name" value="C2"/>
    <property type="match status" value="1"/>
</dbReference>
<evidence type="ECO:0000259" key="2">
    <source>
        <dbReference type="PROSITE" id="PS50004"/>
    </source>
</evidence>
<evidence type="ECO:0000256" key="1">
    <source>
        <dbReference type="SAM" id="MobiDB-lite"/>
    </source>
</evidence>
<dbReference type="PANTHER" id="PTHR47052:SF3">
    <property type="entry name" value="INGRESSION PROTEIN 1"/>
    <property type="match status" value="1"/>
</dbReference>
<accession>A0A0P1KTG3</accession>
<protein>
    <submittedName>
        <fullName evidence="3">LAQU0S05e03048g1_1</fullName>
    </submittedName>
</protein>
<feature type="domain" description="C2" evidence="2">
    <location>
        <begin position="1"/>
        <end position="115"/>
    </location>
</feature>
<proteinExistence type="predicted"/>
<evidence type="ECO:0000313" key="3">
    <source>
        <dbReference type="EMBL" id="CUS22334.1"/>
    </source>
</evidence>
<dbReference type="AlphaFoldDB" id="A0A0P1KTG3"/>
<dbReference type="SMART" id="SM00239">
    <property type="entry name" value="C2"/>
    <property type="match status" value="1"/>
</dbReference>
<reference evidence="4" key="1">
    <citation type="submission" date="2015-10" db="EMBL/GenBank/DDBJ databases">
        <authorList>
            <person name="Devillers H."/>
        </authorList>
    </citation>
    <scope>NUCLEOTIDE SEQUENCE [LARGE SCALE GENOMIC DNA]</scope>
</reference>
<evidence type="ECO:0000313" key="4">
    <source>
        <dbReference type="Proteomes" id="UP000236544"/>
    </source>
</evidence>
<dbReference type="Proteomes" id="UP000236544">
    <property type="component" value="Unassembled WGS sequence"/>
</dbReference>
<dbReference type="InterPro" id="IPR037791">
    <property type="entry name" value="C2_fungal_Inn1"/>
</dbReference>
<feature type="region of interest" description="Disordered" evidence="1">
    <location>
        <begin position="313"/>
        <end position="386"/>
    </location>
</feature>
<sequence>MSTISASAFGGANGLLEVYVSRARDLPNLRKLDKQSPFVRLRISHMTETSDVAFRGGQTPKFNYYAKFDLTPDVKPALAVEIFDDRSPPKLIGQCTVDLTPALYKDPEDGHDDWFPLSFGSEEAGEIYLELTFHPLIPTSRLQRHRNDDISVFEESLASRPPPPLPAKLPSFQLEKSHDEVAHNTYSHASHLSQTLPSEAECASFIQSVSSKQLPNLNISVASNSTYASQATNETHESHATVATSGTTEPLFAKLKQLKEKWNSIKNPAKDQQDHDKKVDLEALQKVVGVEPNKFNEDEQGFRRLSDVSMQASKLVTQPPLPRLPNQCSRRTSIESRRLPASRSNSCINEMSPKLPPLPRSPSSRPELKTRTAPNSPVRRKPPPKY</sequence>
<dbReference type="InterPro" id="IPR035892">
    <property type="entry name" value="C2_domain_sf"/>
</dbReference>
<organism evidence="3 4">
    <name type="scientific">Lachancea quebecensis</name>
    <dbReference type="NCBI Taxonomy" id="1654605"/>
    <lineage>
        <taxon>Eukaryota</taxon>
        <taxon>Fungi</taxon>
        <taxon>Dikarya</taxon>
        <taxon>Ascomycota</taxon>
        <taxon>Saccharomycotina</taxon>
        <taxon>Saccharomycetes</taxon>
        <taxon>Saccharomycetales</taxon>
        <taxon>Saccharomycetaceae</taxon>
        <taxon>Lachancea</taxon>
    </lineage>
</organism>
<dbReference type="Gene3D" id="2.60.40.150">
    <property type="entry name" value="C2 domain"/>
    <property type="match status" value="1"/>
</dbReference>
<keyword evidence="4" id="KW-1185">Reference proteome</keyword>
<dbReference type="Pfam" id="PF00168">
    <property type="entry name" value="C2"/>
    <property type="match status" value="1"/>
</dbReference>
<dbReference type="PANTHER" id="PTHR47052">
    <property type="entry name" value="CONSERVED SERINE PROLINE-RICH PROTEIN (AFU_ORTHOLOGUE AFUA_2G01790)"/>
    <property type="match status" value="1"/>
</dbReference>
<gene>
    <name evidence="3" type="ORF">LAQU0_S05e03048g</name>
</gene>
<dbReference type="OrthoDB" id="270970at2759"/>
<dbReference type="CDD" id="cd08681">
    <property type="entry name" value="C2_fungal_Inn1p-like"/>
    <property type="match status" value="1"/>
</dbReference>